<feature type="transmembrane region" description="Helical" evidence="1">
    <location>
        <begin position="197"/>
        <end position="217"/>
    </location>
</feature>
<evidence type="ECO:0000256" key="1">
    <source>
        <dbReference type="SAM" id="Phobius"/>
    </source>
</evidence>
<feature type="transmembrane region" description="Helical" evidence="1">
    <location>
        <begin position="54"/>
        <end position="76"/>
    </location>
</feature>
<proteinExistence type="predicted"/>
<feature type="transmembrane region" description="Helical" evidence="1">
    <location>
        <begin position="23"/>
        <end position="42"/>
    </location>
</feature>
<reference evidence="2 3" key="1">
    <citation type="submission" date="2018-04" db="EMBL/GenBank/DDBJ databases">
        <title>Genomic Encyclopedia of Archaeal and Bacterial Type Strains, Phase II (KMG-II): from individual species to whole genera.</title>
        <authorList>
            <person name="Goeker M."/>
        </authorList>
    </citation>
    <scope>NUCLEOTIDE SEQUENCE [LARGE SCALE GENOMIC DNA]</scope>
    <source>
        <strain evidence="2 3">DSM 100977</strain>
    </source>
</reference>
<feature type="transmembrane region" description="Helical" evidence="1">
    <location>
        <begin position="82"/>
        <end position="101"/>
    </location>
</feature>
<protein>
    <submittedName>
        <fullName evidence="2">Ceramidase</fullName>
    </submittedName>
</protein>
<sequence>MDWTAPVDIYCERMGPEFWAEPWNAVTNASFILAALWGAWAMRAFGVRSVPITILTVLAFCIGIGSFLFHTFAQAWSGAADVIPIWLFVLIYILTCVNVVGGVSWPRVLLGFAGVVAIIVAAVSLVEFPALPAAPDWMNGSEQYLPAVAAMMFFSALTLIRGHPLRWWFTGATALFFLSLTFRTLDVHVCDGLPLGTHFLWHTLNGAVIALLLQALIRHHARLMPGGGAATPTTTHL</sequence>
<dbReference type="EMBL" id="QBKS01000002">
    <property type="protein sequence ID" value="PTX54300.1"/>
    <property type="molecule type" value="Genomic_DNA"/>
</dbReference>
<accession>A0A2T6BE03</accession>
<dbReference type="AlphaFoldDB" id="A0A2T6BE03"/>
<keyword evidence="3" id="KW-1185">Reference proteome</keyword>
<feature type="transmembrane region" description="Helical" evidence="1">
    <location>
        <begin position="167"/>
        <end position="185"/>
    </location>
</feature>
<dbReference type="Proteomes" id="UP000243978">
    <property type="component" value="Unassembled WGS sequence"/>
</dbReference>
<feature type="transmembrane region" description="Helical" evidence="1">
    <location>
        <begin position="143"/>
        <end position="160"/>
    </location>
</feature>
<name>A0A2T6BE03_9RHOB</name>
<dbReference type="RefSeq" id="WP_107846649.1">
    <property type="nucleotide sequence ID" value="NZ_QBKS01000002.1"/>
</dbReference>
<keyword evidence="1" id="KW-0812">Transmembrane</keyword>
<feature type="transmembrane region" description="Helical" evidence="1">
    <location>
        <begin position="108"/>
        <end position="131"/>
    </location>
</feature>
<keyword evidence="1" id="KW-1133">Transmembrane helix</keyword>
<comment type="caution">
    <text evidence="2">The sequence shown here is derived from an EMBL/GenBank/DDBJ whole genome shotgun (WGS) entry which is preliminary data.</text>
</comment>
<gene>
    <name evidence="2" type="ORF">C8N43_3113</name>
</gene>
<keyword evidence="1" id="KW-0472">Membrane</keyword>
<evidence type="ECO:0000313" key="2">
    <source>
        <dbReference type="EMBL" id="PTX54300.1"/>
    </source>
</evidence>
<organism evidence="2 3">
    <name type="scientific">Litoreibacter ponti</name>
    <dbReference type="NCBI Taxonomy" id="1510457"/>
    <lineage>
        <taxon>Bacteria</taxon>
        <taxon>Pseudomonadati</taxon>
        <taxon>Pseudomonadota</taxon>
        <taxon>Alphaproteobacteria</taxon>
        <taxon>Rhodobacterales</taxon>
        <taxon>Roseobacteraceae</taxon>
        <taxon>Litoreibacter</taxon>
    </lineage>
</organism>
<evidence type="ECO:0000313" key="3">
    <source>
        <dbReference type="Proteomes" id="UP000243978"/>
    </source>
</evidence>
<dbReference type="OrthoDB" id="277121at2"/>